<evidence type="ECO:0000313" key="11">
    <source>
        <dbReference type="EMBL" id="GAP39802.1"/>
    </source>
</evidence>
<comment type="subunit">
    <text evidence="7">Part of the 30S ribosomal subunit. Contacts protein S5. The interaction surface between S4 and S5 is involved in control of translational fidelity.</text>
</comment>
<dbReference type="OrthoDB" id="9803672at2"/>
<evidence type="ECO:0000259" key="9">
    <source>
        <dbReference type="SMART" id="SM00363"/>
    </source>
</evidence>
<sequence length="214" mass="24538">MARYTGSACKLCRRENVKLFLKGERCYTPKCSFEKRAYAPGDHGKTGSSRGGGERVSDYSRQLRAKQRVRRVYGVLERQFSRVYGIAEKTPGITGLNLLQLLETRLDNVVYRLGFADNRASARQMVNHGHFMVNGIHVDIPSMILKPGDQIAIREVSKKRKMFQDFADYAEKRNCALWLDRDVKALSGRVLRLPERSEIDGDITEQLIVEYYSR</sequence>
<evidence type="ECO:0000256" key="7">
    <source>
        <dbReference type="HAMAP-Rule" id="MF_01306"/>
    </source>
</evidence>
<keyword evidence="3 7" id="KW-0694">RNA-binding</keyword>
<dbReference type="EMBL" id="DF968180">
    <property type="protein sequence ID" value="GAP39802.1"/>
    <property type="molecule type" value="Genomic_DNA"/>
</dbReference>
<dbReference type="AlphaFoldDB" id="A0A0K8PAW2"/>
<dbReference type="GO" id="GO:0006412">
    <property type="term" value="P:translation"/>
    <property type="evidence" value="ECO:0007669"/>
    <property type="project" value="UniProtKB-UniRule"/>
</dbReference>
<gene>
    <name evidence="7" type="primary">rpsD</name>
    <name evidence="11" type="ORF">ATC1_12338</name>
</gene>
<dbReference type="InterPro" id="IPR002942">
    <property type="entry name" value="S4_RNA-bd"/>
</dbReference>
<evidence type="ECO:0000259" key="10">
    <source>
        <dbReference type="SMART" id="SM01390"/>
    </source>
</evidence>
<dbReference type="InterPro" id="IPR005709">
    <property type="entry name" value="Ribosomal_uS4_bac-type"/>
</dbReference>
<dbReference type="RefSeq" id="WP_062278535.1">
    <property type="nucleotide sequence ID" value="NZ_DF968180.1"/>
</dbReference>
<evidence type="ECO:0000256" key="2">
    <source>
        <dbReference type="ARBA" id="ARBA00022730"/>
    </source>
</evidence>
<evidence type="ECO:0000256" key="3">
    <source>
        <dbReference type="ARBA" id="ARBA00022884"/>
    </source>
</evidence>
<comment type="function">
    <text evidence="7">With S5 and S12 plays an important role in translational accuracy.</text>
</comment>
<dbReference type="SMART" id="SM01390">
    <property type="entry name" value="Ribosomal_S4"/>
    <property type="match status" value="1"/>
</dbReference>
<dbReference type="STRING" id="1678840.ATC1_12338"/>
<proteinExistence type="inferred from homology"/>
<comment type="function">
    <text evidence="7">One of the primary rRNA binding proteins, it binds directly to 16S rRNA where it nucleates assembly of the body of the 30S subunit.</text>
</comment>
<dbReference type="GO" id="GO:0003735">
    <property type="term" value="F:structural constituent of ribosome"/>
    <property type="evidence" value="ECO:0007669"/>
    <property type="project" value="InterPro"/>
</dbReference>
<dbReference type="GO" id="GO:0019843">
    <property type="term" value="F:rRNA binding"/>
    <property type="evidence" value="ECO:0007669"/>
    <property type="project" value="UniProtKB-UniRule"/>
</dbReference>
<dbReference type="Pfam" id="PF00163">
    <property type="entry name" value="Ribosomal_S4"/>
    <property type="match status" value="1"/>
</dbReference>
<dbReference type="Gene3D" id="3.10.290.10">
    <property type="entry name" value="RNA-binding S4 domain"/>
    <property type="match status" value="1"/>
</dbReference>
<accession>A0A0K8PAW2</accession>
<dbReference type="NCBIfam" id="NF003717">
    <property type="entry name" value="PRK05327.1"/>
    <property type="match status" value="1"/>
</dbReference>
<keyword evidence="4 7" id="KW-0689">Ribosomal protein</keyword>
<evidence type="ECO:0000313" key="12">
    <source>
        <dbReference type="Proteomes" id="UP000053370"/>
    </source>
</evidence>
<dbReference type="InterPro" id="IPR022801">
    <property type="entry name" value="Ribosomal_uS4"/>
</dbReference>
<dbReference type="GO" id="GO:0015935">
    <property type="term" value="C:small ribosomal subunit"/>
    <property type="evidence" value="ECO:0007669"/>
    <property type="project" value="InterPro"/>
</dbReference>
<evidence type="ECO:0000256" key="4">
    <source>
        <dbReference type="ARBA" id="ARBA00022980"/>
    </source>
</evidence>
<feature type="domain" description="Small ribosomal subunit protein uS4 N-terminal" evidence="10">
    <location>
        <begin position="3"/>
        <end position="103"/>
    </location>
</feature>
<dbReference type="Gene3D" id="1.10.1050.10">
    <property type="entry name" value="Ribosomal Protein S4 Delta 41, Chain A, domain 1"/>
    <property type="match status" value="1"/>
</dbReference>
<dbReference type="Proteomes" id="UP000053370">
    <property type="component" value="Unassembled WGS sequence"/>
</dbReference>
<evidence type="ECO:0000256" key="8">
    <source>
        <dbReference type="SAM" id="MobiDB-lite"/>
    </source>
</evidence>
<keyword evidence="12" id="KW-1185">Reference proteome</keyword>
<evidence type="ECO:0000256" key="5">
    <source>
        <dbReference type="ARBA" id="ARBA00023274"/>
    </source>
</evidence>
<evidence type="ECO:0000256" key="1">
    <source>
        <dbReference type="ARBA" id="ARBA00007465"/>
    </source>
</evidence>
<dbReference type="SMART" id="SM00363">
    <property type="entry name" value="S4"/>
    <property type="match status" value="1"/>
</dbReference>
<dbReference type="HAMAP" id="MF_01306_B">
    <property type="entry name" value="Ribosomal_uS4_B"/>
    <property type="match status" value="1"/>
</dbReference>
<dbReference type="PANTHER" id="PTHR11831:SF4">
    <property type="entry name" value="SMALL RIBOSOMAL SUBUNIT PROTEIN US4M"/>
    <property type="match status" value="1"/>
</dbReference>
<protein>
    <recommendedName>
        <fullName evidence="6 7">Small ribosomal subunit protein uS4</fullName>
    </recommendedName>
</protein>
<dbReference type="PROSITE" id="PS50889">
    <property type="entry name" value="S4"/>
    <property type="match status" value="1"/>
</dbReference>
<dbReference type="SUPFAM" id="SSF55174">
    <property type="entry name" value="Alpha-L RNA-binding motif"/>
    <property type="match status" value="1"/>
</dbReference>
<dbReference type="GO" id="GO:0042274">
    <property type="term" value="P:ribosomal small subunit biogenesis"/>
    <property type="evidence" value="ECO:0007669"/>
    <property type="project" value="TreeGrafter"/>
</dbReference>
<dbReference type="InterPro" id="IPR036986">
    <property type="entry name" value="S4_RNA-bd_sf"/>
</dbReference>
<keyword evidence="2 7" id="KW-0699">rRNA-binding</keyword>
<dbReference type="PATRIC" id="fig|1678840.3.peg.899"/>
<reference evidence="11" key="1">
    <citation type="journal article" date="2015" name="Genome Announc.">
        <title>Draft Genome Sequence of Anaerolineae Strain TC1, a Novel Isolate from a Methanogenic Wastewater Treatment System.</title>
        <authorList>
            <person name="Matsuura N."/>
            <person name="Tourlousse D.M."/>
            <person name="Sun L."/>
            <person name="Toyonaga M."/>
            <person name="Kuroda K."/>
            <person name="Ohashi A."/>
            <person name="Cruz R."/>
            <person name="Yamaguchi T."/>
            <person name="Sekiguchi Y."/>
        </authorList>
    </citation>
    <scope>NUCLEOTIDE SEQUENCE [LARGE SCALE GENOMIC DNA]</scope>
    <source>
        <strain evidence="11">TC1</strain>
    </source>
</reference>
<comment type="similarity">
    <text evidence="1 7">Belongs to the universal ribosomal protein uS4 family.</text>
</comment>
<dbReference type="NCBIfam" id="TIGR01017">
    <property type="entry name" value="rpsD_bact"/>
    <property type="match status" value="1"/>
</dbReference>
<evidence type="ECO:0000256" key="6">
    <source>
        <dbReference type="ARBA" id="ARBA00035254"/>
    </source>
</evidence>
<keyword evidence="5 7" id="KW-0687">Ribonucleoprotein</keyword>
<organism evidence="11">
    <name type="scientific">Flexilinea flocculi</name>
    <dbReference type="NCBI Taxonomy" id="1678840"/>
    <lineage>
        <taxon>Bacteria</taxon>
        <taxon>Bacillati</taxon>
        <taxon>Chloroflexota</taxon>
        <taxon>Anaerolineae</taxon>
        <taxon>Anaerolineales</taxon>
        <taxon>Anaerolineaceae</taxon>
        <taxon>Flexilinea</taxon>
    </lineage>
</organism>
<dbReference type="PANTHER" id="PTHR11831">
    <property type="entry name" value="30S 40S RIBOSOMAL PROTEIN"/>
    <property type="match status" value="1"/>
</dbReference>
<feature type="region of interest" description="Disordered" evidence="8">
    <location>
        <begin position="38"/>
        <end position="61"/>
    </location>
</feature>
<name>A0A0K8PAW2_9CHLR</name>
<feature type="domain" description="RNA-binding S4" evidence="9">
    <location>
        <begin position="104"/>
        <end position="168"/>
    </location>
</feature>
<dbReference type="Pfam" id="PF01479">
    <property type="entry name" value="S4"/>
    <property type="match status" value="1"/>
</dbReference>
<dbReference type="InterPro" id="IPR001912">
    <property type="entry name" value="Ribosomal_uS4_N"/>
</dbReference>
<dbReference type="CDD" id="cd00165">
    <property type="entry name" value="S4"/>
    <property type="match status" value="1"/>
</dbReference>
<dbReference type="FunFam" id="3.10.290.10:FF:000001">
    <property type="entry name" value="30S ribosomal protein S4"/>
    <property type="match status" value="1"/>
</dbReference>